<dbReference type="GO" id="GO:0030170">
    <property type="term" value="F:pyridoxal phosphate binding"/>
    <property type="evidence" value="ECO:0007669"/>
    <property type="project" value="TreeGrafter"/>
</dbReference>
<dbReference type="KEGG" id="ifn:GM661_06770"/>
<dbReference type="InterPro" id="IPR015421">
    <property type="entry name" value="PyrdxlP-dep_Trfase_major"/>
</dbReference>
<dbReference type="InterPro" id="IPR026385">
    <property type="entry name" value="LegC-like"/>
</dbReference>
<dbReference type="Proteomes" id="UP000665020">
    <property type="component" value="Chromosome"/>
</dbReference>
<dbReference type="Gene3D" id="3.90.1150.10">
    <property type="entry name" value="Aspartate Aminotransferase, domain 1"/>
    <property type="match status" value="1"/>
</dbReference>
<evidence type="ECO:0000256" key="1">
    <source>
        <dbReference type="PIRSR" id="PIRSR000390-1"/>
    </source>
</evidence>
<protein>
    <submittedName>
        <fullName evidence="4">LegC family aminotransferase</fullName>
    </submittedName>
</protein>
<dbReference type="PANTHER" id="PTHR30244:SF30">
    <property type="entry name" value="BLR5990 PROTEIN"/>
    <property type="match status" value="1"/>
</dbReference>
<gene>
    <name evidence="4" type="ORF">GM661_06770</name>
</gene>
<keyword evidence="5" id="KW-1185">Reference proteome</keyword>
<evidence type="ECO:0000313" key="4">
    <source>
        <dbReference type="EMBL" id="QTL97709.1"/>
    </source>
</evidence>
<dbReference type="InterPro" id="IPR015424">
    <property type="entry name" value="PyrdxlP-dep_Trfase"/>
</dbReference>
<dbReference type="SUPFAM" id="SSF53383">
    <property type="entry name" value="PLP-dependent transferases"/>
    <property type="match status" value="1"/>
</dbReference>
<dbReference type="AlphaFoldDB" id="A0A8A7KE47"/>
<comment type="similarity">
    <text evidence="3">Belongs to the DegT/DnrJ/EryC1 family.</text>
</comment>
<dbReference type="GO" id="GO:0008483">
    <property type="term" value="F:transaminase activity"/>
    <property type="evidence" value="ECO:0007669"/>
    <property type="project" value="UniProtKB-KW"/>
</dbReference>
<feature type="active site" description="Proton acceptor" evidence="1">
    <location>
        <position position="204"/>
    </location>
</feature>
<keyword evidence="4" id="KW-0808">Transferase</keyword>
<feature type="modified residue" description="N6-(pyridoxal phosphate)lysine" evidence="2">
    <location>
        <position position="204"/>
    </location>
</feature>
<dbReference type="EMBL" id="CP046640">
    <property type="protein sequence ID" value="QTL97709.1"/>
    <property type="molecule type" value="Genomic_DNA"/>
</dbReference>
<reference evidence="4" key="1">
    <citation type="submission" date="2019-12" db="EMBL/GenBank/DDBJ databases">
        <authorList>
            <person name="zhang j."/>
            <person name="sun C.M."/>
        </authorList>
    </citation>
    <scope>NUCLEOTIDE SEQUENCE</scope>
    <source>
        <strain evidence="4">NS-1</strain>
    </source>
</reference>
<sequence>MEKLIPLSVPNFTGKELEYVTRAVETEWVSTGGRFIKEFEEKIAKYLKIKKAVACQSGTGALHLALRLSGVGAEHEVIVPTLTFIAAVNPVKYQGAEPVFMDCDDTLNMDLDKLEGFFQKECCLTKEGLINKRTNKTIKAVVIVHIFGNMIDMERIMKIARKYKLKVIEDATEALGSYCTTGEYSGKFAGTIGDFGAYSFNGNKIITTGGGGMLVAKDMVLVEKAKYLSAQAKDDPLYYIHDEIGYNYRMTNLQAALGIAQLEQLEELIEIKIKNYGLYEKEIQKIEGLDLLRFNKGTRSNYWFYSLMIDKEKYGFNRDELLKKLYQRNIQTRPIWGLIHEQKPYLKDQSYKVKRAKYYIERVLNIPCSTNLDKQDILTVINALKDFKSQKERYS</sequence>
<dbReference type="PANTHER" id="PTHR30244">
    <property type="entry name" value="TRANSAMINASE"/>
    <property type="match status" value="1"/>
</dbReference>
<dbReference type="PIRSF" id="PIRSF000390">
    <property type="entry name" value="PLP_StrS"/>
    <property type="match status" value="1"/>
</dbReference>
<dbReference type="GO" id="GO:0000271">
    <property type="term" value="P:polysaccharide biosynthetic process"/>
    <property type="evidence" value="ECO:0007669"/>
    <property type="project" value="TreeGrafter"/>
</dbReference>
<evidence type="ECO:0000313" key="5">
    <source>
        <dbReference type="Proteomes" id="UP000665020"/>
    </source>
</evidence>
<evidence type="ECO:0000256" key="2">
    <source>
        <dbReference type="PIRSR" id="PIRSR000390-2"/>
    </source>
</evidence>
<dbReference type="RefSeq" id="WP_230869330.1">
    <property type="nucleotide sequence ID" value="NZ_CP046640.1"/>
</dbReference>
<name>A0A8A7KE47_9FIRM</name>
<dbReference type="Gene3D" id="3.40.640.10">
    <property type="entry name" value="Type I PLP-dependent aspartate aminotransferase-like (Major domain)"/>
    <property type="match status" value="1"/>
</dbReference>
<dbReference type="InterPro" id="IPR015422">
    <property type="entry name" value="PyrdxlP-dep_Trfase_small"/>
</dbReference>
<dbReference type="Pfam" id="PF01041">
    <property type="entry name" value="DegT_DnrJ_EryC1"/>
    <property type="match status" value="1"/>
</dbReference>
<dbReference type="InterPro" id="IPR000653">
    <property type="entry name" value="DegT/StrS_aminotransferase"/>
</dbReference>
<dbReference type="NCBIfam" id="TIGR04181">
    <property type="entry name" value="NHT_00031"/>
    <property type="match status" value="1"/>
</dbReference>
<proteinExistence type="inferred from homology"/>
<dbReference type="CDD" id="cd00616">
    <property type="entry name" value="AHBA_syn"/>
    <property type="match status" value="1"/>
</dbReference>
<organism evidence="4 5">
    <name type="scientific">Iocasia fonsfrigidae</name>
    <dbReference type="NCBI Taxonomy" id="2682810"/>
    <lineage>
        <taxon>Bacteria</taxon>
        <taxon>Bacillati</taxon>
        <taxon>Bacillota</taxon>
        <taxon>Clostridia</taxon>
        <taxon>Halanaerobiales</taxon>
        <taxon>Halanaerobiaceae</taxon>
        <taxon>Iocasia</taxon>
    </lineage>
</organism>
<accession>A0A8A7KE47</accession>
<evidence type="ECO:0000256" key="3">
    <source>
        <dbReference type="RuleBase" id="RU004508"/>
    </source>
</evidence>
<keyword evidence="2 3" id="KW-0663">Pyridoxal phosphate</keyword>
<keyword evidence="4" id="KW-0032">Aminotransferase</keyword>